<dbReference type="EMBL" id="CP104205">
    <property type="protein sequence ID" value="UWX56608.1"/>
    <property type="molecule type" value="Genomic_DNA"/>
</dbReference>
<feature type="domain" description="Transferrin receptor-like dimerisation" evidence="1">
    <location>
        <begin position="12"/>
        <end position="79"/>
    </location>
</feature>
<name>A0ABY5YC22_9FLAO</name>
<protein>
    <recommendedName>
        <fullName evidence="1">Transferrin receptor-like dimerisation domain-containing protein</fullName>
    </recommendedName>
</protein>
<organism evidence="2 3">
    <name type="scientific">Maribacter litopenaei</name>
    <dbReference type="NCBI Taxonomy" id="2976127"/>
    <lineage>
        <taxon>Bacteria</taxon>
        <taxon>Pseudomonadati</taxon>
        <taxon>Bacteroidota</taxon>
        <taxon>Flavobacteriia</taxon>
        <taxon>Flavobacteriales</taxon>
        <taxon>Flavobacteriaceae</taxon>
        <taxon>Maribacter</taxon>
    </lineage>
</organism>
<reference evidence="2" key="1">
    <citation type="submission" date="2022-09" db="EMBL/GenBank/DDBJ databases">
        <title>Maribacter litopenaei sp. nov., isolated from the intestinal tract of the Pacific White Shrimp, Litopenaeus vannamei.</title>
        <authorList>
            <person name="Kim S.Y."/>
            <person name="Hwang C.Y."/>
        </authorList>
    </citation>
    <scope>NUCLEOTIDE SEQUENCE</scope>
    <source>
        <strain evidence="2">HL-LV01</strain>
    </source>
</reference>
<dbReference type="PANTHER" id="PTHR10404">
    <property type="entry name" value="N-ACETYLATED-ALPHA-LINKED ACIDIC DIPEPTIDASE"/>
    <property type="match status" value="1"/>
</dbReference>
<dbReference type="InterPro" id="IPR007365">
    <property type="entry name" value="TFR-like_dimer_dom"/>
</dbReference>
<dbReference type="InterPro" id="IPR036757">
    <property type="entry name" value="TFR-like_dimer_dom_sf"/>
</dbReference>
<dbReference type="PANTHER" id="PTHR10404:SF46">
    <property type="entry name" value="VACUOLAR PROTEIN SORTING-ASSOCIATED PROTEIN 70"/>
    <property type="match status" value="1"/>
</dbReference>
<dbReference type="SUPFAM" id="SSF47672">
    <property type="entry name" value="Transferrin receptor-like dimerisation domain"/>
    <property type="match status" value="1"/>
</dbReference>
<dbReference type="InterPro" id="IPR039373">
    <property type="entry name" value="Peptidase_M28B"/>
</dbReference>
<evidence type="ECO:0000259" key="1">
    <source>
        <dbReference type="Pfam" id="PF04253"/>
    </source>
</evidence>
<keyword evidence="3" id="KW-1185">Reference proteome</keyword>
<proteinExistence type="predicted"/>
<evidence type="ECO:0000313" key="2">
    <source>
        <dbReference type="EMBL" id="UWX56608.1"/>
    </source>
</evidence>
<dbReference type="Pfam" id="PF04253">
    <property type="entry name" value="TFR_dimer"/>
    <property type="match status" value="1"/>
</dbReference>
<dbReference type="Proteomes" id="UP001059209">
    <property type="component" value="Chromosome"/>
</dbReference>
<accession>A0ABY5YC22</accession>
<gene>
    <name evidence="2" type="ORF">NYZ99_13070</name>
</gene>
<sequence length="79" mass="8994">MSELKSTINAYSKLDLENLPKAKKDKLNNMLMDAEHKLTSEGGLPRRPWFKHQIYAPGFYTGYGVKTLPGVREAVEQKN</sequence>
<dbReference type="RefSeq" id="WP_260575243.1">
    <property type="nucleotide sequence ID" value="NZ_CP104205.1"/>
</dbReference>
<dbReference type="Gene3D" id="1.20.930.40">
    <property type="entry name" value="Transferrin receptor-like, dimerisation domain"/>
    <property type="match status" value="1"/>
</dbReference>
<evidence type="ECO:0000313" key="3">
    <source>
        <dbReference type="Proteomes" id="UP001059209"/>
    </source>
</evidence>